<dbReference type="OMA" id="AENEMFK"/>
<dbReference type="FunCoup" id="R7TZ08">
    <property type="interactions" value="1989"/>
</dbReference>
<reference evidence="5" key="3">
    <citation type="submission" date="2015-06" db="UniProtKB">
        <authorList>
            <consortium name="EnsemblMetazoa"/>
        </authorList>
    </citation>
    <scope>IDENTIFICATION</scope>
</reference>
<comment type="similarity">
    <text evidence="1">Belongs to the proteasome subunit p55 family.</text>
</comment>
<dbReference type="InterPro" id="IPR036388">
    <property type="entry name" value="WH-like_DNA-bd_sf"/>
</dbReference>
<feature type="domain" description="PCI" evidence="3">
    <location>
        <begin position="233"/>
        <end position="412"/>
    </location>
</feature>
<dbReference type="HOGENOM" id="CLU_033860_2_0_1"/>
<proteinExistence type="inferred from homology"/>
<dbReference type="Pfam" id="PF22241">
    <property type="entry name" value="PSMD12-CSN4_N"/>
    <property type="match status" value="1"/>
</dbReference>
<dbReference type="EMBL" id="AMQN01010307">
    <property type="status" value="NOT_ANNOTATED_CDS"/>
    <property type="molecule type" value="Genomic_DNA"/>
</dbReference>
<accession>R7TZ08</accession>
<keyword evidence="2" id="KW-0647">Proteasome</keyword>
<evidence type="ECO:0000256" key="2">
    <source>
        <dbReference type="ARBA" id="ARBA00022942"/>
    </source>
</evidence>
<evidence type="ECO:0000313" key="4">
    <source>
        <dbReference type="EMBL" id="ELT98837.1"/>
    </source>
</evidence>
<dbReference type="InterPro" id="IPR054559">
    <property type="entry name" value="PSMD12-CSN4-like_N"/>
</dbReference>
<evidence type="ECO:0000259" key="3">
    <source>
        <dbReference type="PROSITE" id="PS50250"/>
    </source>
</evidence>
<dbReference type="PANTHER" id="PTHR10855:SF1">
    <property type="entry name" value="26S PROTEASOME NON-ATPASE REGULATORY SUBUNIT 12"/>
    <property type="match status" value="1"/>
</dbReference>
<name>R7TZ08_CAPTE</name>
<dbReference type="AlphaFoldDB" id="R7TZ08"/>
<dbReference type="Pfam" id="PF18098">
    <property type="entry name" value="RPN5_C"/>
    <property type="match status" value="1"/>
</dbReference>
<reference evidence="4 6" key="2">
    <citation type="journal article" date="2013" name="Nature">
        <title>Insights into bilaterian evolution from three spiralian genomes.</title>
        <authorList>
            <person name="Simakov O."/>
            <person name="Marletaz F."/>
            <person name="Cho S.J."/>
            <person name="Edsinger-Gonzales E."/>
            <person name="Havlak P."/>
            <person name="Hellsten U."/>
            <person name="Kuo D.H."/>
            <person name="Larsson T."/>
            <person name="Lv J."/>
            <person name="Arendt D."/>
            <person name="Savage R."/>
            <person name="Osoegawa K."/>
            <person name="de Jong P."/>
            <person name="Grimwood J."/>
            <person name="Chapman J.A."/>
            <person name="Shapiro H."/>
            <person name="Aerts A."/>
            <person name="Otillar R.P."/>
            <person name="Terry A.Y."/>
            <person name="Boore J.L."/>
            <person name="Grigoriev I.V."/>
            <person name="Lindberg D.R."/>
            <person name="Seaver E.C."/>
            <person name="Weisblat D.A."/>
            <person name="Putnam N.H."/>
            <person name="Rokhsar D.S."/>
        </authorList>
    </citation>
    <scope>NUCLEOTIDE SEQUENCE</scope>
    <source>
        <strain evidence="4 6">I ESC-2004</strain>
    </source>
</reference>
<dbReference type="Proteomes" id="UP000014760">
    <property type="component" value="Unassembled WGS sequence"/>
</dbReference>
<dbReference type="SMART" id="SM00088">
    <property type="entry name" value="PINT"/>
    <property type="match status" value="1"/>
</dbReference>
<evidence type="ECO:0000256" key="1">
    <source>
        <dbReference type="ARBA" id="ARBA00006397"/>
    </source>
</evidence>
<dbReference type="GO" id="GO:0005634">
    <property type="term" value="C:nucleus"/>
    <property type="evidence" value="ECO:0007669"/>
    <property type="project" value="UniProtKB-ARBA"/>
</dbReference>
<dbReference type="FunFam" id="1.10.10.10:FF:000070">
    <property type="entry name" value="26S proteasome non-ATPase regulatory subunit 12"/>
    <property type="match status" value="1"/>
</dbReference>
<reference evidence="6" key="1">
    <citation type="submission" date="2012-12" db="EMBL/GenBank/DDBJ databases">
        <authorList>
            <person name="Hellsten U."/>
            <person name="Grimwood J."/>
            <person name="Chapman J.A."/>
            <person name="Shapiro H."/>
            <person name="Aerts A."/>
            <person name="Otillar R.P."/>
            <person name="Terry A.Y."/>
            <person name="Boore J.L."/>
            <person name="Simakov O."/>
            <person name="Marletaz F."/>
            <person name="Cho S.-J."/>
            <person name="Edsinger-Gonzales E."/>
            <person name="Havlak P."/>
            <person name="Kuo D.-H."/>
            <person name="Larsson T."/>
            <person name="Lv J."/>
            <person name="Arendt D."/>
            <person name="Savage R."/>
            <person name="Osoegawa K."/>
            <person name="de Jong P."/>
            <person name="Lindberg D.R."/>
            <person name="Seaver E.C."/>
            <person name="Weisblat D.A."/>
            <person name="Putnam N.H."/>
            <person name="Grigoriev I.V."/>
            <person name="Rokhsar D.S."/>
        </authorList>
    </citation>
    <scope>NUCLEOTIDE SEQUENCE</scope>
    <source>
        <strain evidence="6">I ESC-2004</strain>
    </source>
</reference>
<dbReference type="EnsemblMetazoa" id="CapteT161938">
    <property type="protein sequence ID" value="CapteP161938"/>
    <property type="gene ID" value="CapteG161938"/>
</dbReference>
<evidence type="ECO:0000313" key="6">
    <source>
        <dbReference type="Proteomes" id="UP000014760"/>
    </source>
</evidence>
<keyword evidence="6" id="KW-1185">Reference proteome</keyword>
<dbReference type="GO" id="GO:0005737">
    <property type="term" value="C:cytoplasm"/>
    <property type="evidence" value="ECO:0007669"/>
    <property type="project" value="TreeGrafter"/>
</dbReference>
<dbReference type="Pfam" id="PF01399">
    <property type="entry name" value="PCI"/>
    <property type="match status" value="1"/>
</dbReference>
<protein>
    <recommendedName>
        <fullName evidence="3">PCI domain-containing protein</fullName>
    </recommendedName>
</protein>
<organism evidence="4">
    <name type="scientific">Capitella teleta</name>
    <name type="common">Polychaete worm</name>
    <dbReference type="NCBI Taxonomy" id="283909"/>
    <lineage>
        <taxon>Eukaryota</taxon>
        <taxon>Metazoa</taxon>
        <taxon>Spiralia</taxon>
        <taxon>Lophotrochozoa</taxon>
        <taxon>Annelida</taxon>
        <taxon>Polychaeta</taxon>
        <taxon>Sedentaria</taxon>
        <taxon>Scolecida</taxon>
        <taxon>Capitellidae</taxon>
        <taxon>Capitella</taxon>
    </lineage>
</organism>
<sequence length="448" mass="51883">MASDGKLQKMEVDYASNVDEKIPECEKLAKSGKLAEAIDILLSLEKQTRTGADAISTGRILVGIVKLCHEAMKWDLINEHIILLTKKRGQLKQAVTKMVQEAYTYVDKTPSMEVKLKLIDTLRTVTAGKIYVEIERARLTSILAKIREEQGNIAEAATILQELQVETYGSMEKKEKVEFILEQMRLCLARKDYIRTQIISKKISTKYFEEKDSHELKLKFYQLMIELDQHEGSYLSICKHYRAIYDTQVIKDDTEKRNEILKCVVLYLILAPFDNEQSDFIHRLKEDKTLDDIPVFKDLLKNFTTQEVMKWQSLTQQYEAELRTTAPGSTIFSSKTEDGLSRWKDLKVRVVEHNIRVMAQYYTRIQLDRMSQLLDLSEAETEEFVSNLVVKHTIQAKMDRLAGIVHFQRPKDPNAILNDWSHNVNSLMSLVNKATHLITKEEMVHKLH</sequence>
<dbReference type="InterPro" id="IPR040896">
    <property type="entry name" value="RPN5_C"/>
</dbReference>
<dbReference type="SUPFAM" id="SSF46785">
    <property type="entry name" value="Winged helix' DNA-binding domain"/>
    <property type="match status" value="1"/>
</dbReference>
<dbReference type="PANTHER" id="PTHR10855">
    <property type="entry name" value="26S PROTEASOME NON-ATPASE REGULATORY SUBUNIT 12/COP9 SIGNALOSOME COMPLEX SUBUNIT 4"/>
    <property type="match status" value="1"/>
</dbReference>
<dbReference type="OrthoDB" id="268763at2759"/>
<gene>
    <name evidence="4" type="ORF">CAPTEDRAFT_161938</name>
</gene>
<evidence type="ECO:0000313" key="5">
    <source>
        <dbReference type="EnsemblMetazoa" id="CapteP161938"/>
    </source>
</evidence>
<dbReference type="STRING" id="283909.R7TZ08"/>
<dbReference type="Gene3D" id="1.10.10.10">
    <property type="entry name" value="Winged helix-like DNA-binding domain superfamily/Winged helix DNA-binding domain"/>
    <property type="match status" value="1"/>
</dbReference>
<dbReference type="InterPro" id="IPR036390">
    <property type="entry name" value="WH_DNA-bd_sf"/>
</dbReference>
<dbReference type="PROSITE" id="PS50250">
    <property type="entry name" value="PCI"/>
    <property type="match status" value="1"/>
</dbReference>
<dbReference type="GO" id="GO:0008541">
    <property type="term" value="C:proteasome regulatory particle, lid subcomplex"/>
    <property type="evidence" value="ECO:0007669"/>
    <property type="project" value="TreeGrafter"/>
</dbReference>
<dbReference type="InterPro" id="IPR040134">
    <property type="entry name" value="PSMD12/CSN4"/>
</dbReference>
<dbReference type="EMBL" id="KB307525">
    <property type="protein sequence ID" value="ELT98837.1"/>
    <property type="molecule type" value="Genomic_DNA"/>
</dbReference>
<dbReference type="InterPro" id="IPR000717">
    <property type="entry name" value="PCI_dom"/>
</dbReference>